<feature type="compositionally biased region" description="Polar residues" evidence="1">
    <location>
        <begin position="145"/>
        <end position="157"/>
    </location>
</feature>
<accession>A0A8J5CX40</accession>
<dbReference type="EMBL" id="JACEEZ010011298">
    <property type="protein sequence ID" value="KAG0721367.1"/>
    <property type="molecule type" value="Genomic_DNA"/>
</dbReference>
<reference evidence="2" key="1">
    <citation type="submission" date="2020-07" db="EMBL/GenBank/DDBJ databases">
        <title>The High-quality genome of the commercially important snow crab, Chionoecetes opilio.</title>
        <authorList>
            <person name="Jeong J.-H."/>
            <person name="Ryu S."/>
        </authorList>
    </citation>
    <scope>NUCLEOTIDE SEQUENCE</scope>
    <source>
        <strain evidence="2">MADBK_172401_WGS</strain>
        <tissue evidence="2">Digestive gland</tissue>
    </source>
</reference>
<evidence type="ECO:0000313" key="2">
    <source>
        <dbReference type="EMBL" id="KAG0721367.1"/>
    </source>
</evidence>
<name>A0A8J5CX40_CHIOP</name>
<organism evidence="2 3">
    <name type="scientific">Chionoecetes opilio</name>
    <name type="common">Atlantic snow crab</name>
    <name type="synonym">Cancer opilio</name>
    <dbReference type="NCBI Taxonomy" id="41210"/>
    <lineage>
        <taxon>Eukaryota</taxon>
        <taxon>Metazoa</taxon>
        <taxon>Ecdysozoa</taxon>
        <taxon>Arthropoda</taxon>
        <taxon>Crustacea</taxon>
        <taxon>Multicrustacea</taxon>
        <taxon>Malacostraca</taxon>
        <taxon>Eumalacostraca</taxon>
        <taxon>Eucarida</taxon>
        <taxon>Decapoda</taxon>
        <taxon>Pleocyemata</taxon>
        <taxon>Brachyura</taxon>
        <taxon>Eubrachyura</taxon>
        <taxon>Majoidea</taxon>
        <taxon>Majidae</taxon>
        <taxon>Chionoecetes</taxon>
    </lineage>
</organism>
<proteinExistence type="predicted"/>
<feature type="region of interest" description="Disordered" evidence="1">
    <location>
        <begin position="70"/>
        <end position="189"/>
    </location>
</feature>
<sequence>MVQGFLSGAGQWVPSHIGVRGKLGRQSGTEAHPSLLPRQTPDLTDLRNLQTHEPTLGHRADEPTVHFIGRKRQTHDTTGGPTPQPCPGHRSHQTRVGHTRLNAPPTQKMGMTDDPTAPGAPQLGTPNTSSRNSRPHSHRPGLLQSLIQSSSADNSSRPLGWVSRPGWPSKSSSTQDPSHRSWQLKDLTR</sequence>
<keyword evidence="3" id="KW-1185">Reference proteome</keyword>
<feature type="region of interest" description="Disordered" evidence="1">
    <location>
        <begin position="20"/>
        <end position="44"/>
    </location>
</feature>
<dbReference type="AlphaFoldDB" id="A0A8J5CX40"/>
<dbReference type="Proteomes" id="UP000770661">
    <property type="component" value="Unassembled WGS sequence"/>
</dbReference>
<evidence type="ECO:0000313" key="3">
    <source>
        <dbReference type="Proteomes" id="UP000770661"/>
    </source>
</evidence>
<comment type="caution">
    <text evidence="2">The sequence shown here is derived from an EMBL/GenBank/DDBJ whole genome shotgun (WGS) entry which is preliminary data.</text>
</comment>
<evidence type="ECO:0000256" key="1">
    <source>
        <dbReference type="SAM" id="MobiDB-lite"/>
    </source>
</evidence>
<protein>
    <submittedName>
        <fullName evidence="2">Uncharacterized protein</fullName>
    </submittedName>
</protein>
<gene>
    <name evidence="2" type="ORF">GWK47_046620</name>
</gene>
<feature type="compositionally biased region" description="Basic residues" evidence="1">
    <location>
        <begin position="89"/>
        <end position="98"/>
    </location>
</feature>